<proteinExistence type="predicted"/>
<evidence type="ECO:0000313" key="3">
    <source>
        <dbReference type="Proteomes" id="UP001460270"/>
    </source>
</evidence>
<dbReference type="Proteomes" id="UP001460270">
    <property type="component" value="Unassembled WGS sequence"/>
</dbReference>
<reference evidence="3" key="1">
    <citation type="submission" date="2024-04" db="EMBL/GenBank/DDBJ databases">
        <title>Salinicola lusitanus LLJ914,a marine bacterium isolated from the Okinawa Trough.</title>
        <authorList>
            <person name="Li J."/>
        </authorList>
    </citation>
    <scope>NUCLEOTIDE SEQUENCE [LARGE SCALE GENOMIC DNA]</scope>
</reference>
<evidence type="ECO:0008006" key="4">
    <source>
        <dbReference type="Google" id="ProtNLM"/>
    </source>
</evidence>
<sequence length="104" mass="10579">MDLCVDAAQGNTTLEAPFGTSPYRSCLSLHWEAMSVHAVKTTTFSTRSSSRGPSQSFSSRSFSGYGGNAGRVVPKQSYGVRSSYGGGMAGGAAGVGGFKVVGGT</sequence>
<name>A0AAW0P846_9GOBI</name>
<evidence type="ECO:0000313" key="2">
    <source>
        <dbReference type="EMBL" id="KAK7916397.1"/>
    </source>
</evidence>
<feature type="region of interest" description="Disordered" evidence="1">
    <location>
        <begin position="43"/>
        <end position="73"/>
    </location>
</feature>
<keyword evidence="3" id="KW-1185">Reference proteome</keyword>
<dbReference type="AlphaFoldDB" id="A0AAW0P846"/>
<organism evidence="2 3">
    <name type="scientific">Mugilogobius chulae</name>
    <name type="common">yellowstripe goby</name>
    <dbReference type="NCBI Taxonomy" id="88201"/>
    <lineage>
        <taxon>Eukaryota</taxon>
        <taxon>Metazoa</taxon>
        <taxon>Chordata</taxon>
        <taxon>Craniata</taxon>
        <taxon>Vertebrata</taxon>
        <taxon>Euteleostomi</taxon>
        <taxon>Actinopterygii</taxon>
        <taxon>Neopterygii</taxon>
        <taxon>Teleostei</taxon>
        <taxon>Neoteleostei</taxon>
        <taxon>Acanthomorphata</taxon>
        <taxon>Gobiaria</taxon>
        <taxon>Gobiiformes</taxon>
        <taxon>Gobioidei</taxon>
        <taxon>Gobiidae</taxon>
        <taxon>Gobionellinae</taxon>
        <taxon>Mugilogobius</taxon>
    </lineage>
</organism>
<comment type="caution">
    <text evidence="2">The sequence shown here is derived from an EMBL/GenBank/DDBJ whole genome shotgun (WGS) entry which is preliminary data.</text>
</comment>
<evidence type="ECO:0000256" key="1">
    <source>
        <dbReference type="SAM" id="MobiDB-lite"/>
    </source>
</evidence>
<protein>
    <recommendedName>
        <fullName evidence="4">Keratin type II head domain-containing protein</fullName>
    </recommendedName>
</protein>
<gene>
    <name evidence="2" type="ORF">WMY93_012158</name>
</gene>
<accession>A0AAW0P846</accession>
<feature type="compositionally biased region" description="Low complexity" evidence="1">
    <location>
        <begin position="43"/>
        <end position="63"/>
    </location>
</feature>
<dbReference type="EMBL" id="JBBPFD010000008">
    <property type="protein sequence ID" value="KAK7916397.1"/>
    <property type="molecule type" value="Genomic_DNA"/>
</dbReference>